<evidence type="ECO:0000256" key="3">
    <source>
        <dbReference type="ARBA" id="ARBA00022679"/>
    </source>
</evidence>
<dbReference type="AlphaFoldDB" id="A0A507QWS4"/>
<dbReference type="EMBL" id="VIFY01000067">
    <property type="protein sequence ID" value="TQB72232.1"/>
    <property type="molecule type" value="Genomic_DNA"/>
</dbReference>
<keyword evidence="2" id="KW-0489">Methyltransferase</keyword>
<protein>
    <recommendedName>
        <fullName evidence="6">Methyltransferase domain-containing protein</fullName>
    </recommendedName>
</protein>
<dbReference type="OrthoDB" id="411785at2759"/>
<evidence type="ECO:0000256" key="1">
    <source>
        <dbReference type="ARBA" id="ARBA00008361"/>
    </source>
</evidence>
<evidence type="ECO:0000313" key="5">
    <source>
        <dbReference type="Proteomes" id="UP000319663"/>
    </source>
</evidence>
<name>A0A507QWS4_MONPU</name>
<gene>
    <name evidence="4" type="ORF">MPDQ_006951</name>
</gene>
<reference evidence="4 5" key="1">
    <citation type="submission" date="2019-06" db="EMBL/GenBank/DDBJ databases">
        <title>Wine fermentation using esterase from Monascus purpureus.</title>
        <authorList>
            <person name="Geng C."/>
            <person name="Zhang Y."/>
        </authorList>
    </citation>
    <scope>NUCLEOTIDE SEQUENCE [LARGE SCALE GENOMIC DNA]</scope>
    <source>
        <strain evidence="4">HQ1</strain>
    </source>
</reference>
<dbReference type="PANTHER" id="PTHR12176">
    <property type="entry name" value="SAM-DEPENDENT METHYLTRANSFERASE SUPERFAMILY PROTEIN"/>
    <property type="match status" value="1"/>
</dbReference>
<keyword evidence="3" id="KW-0808">Transferase</keyword>
<dbReference type="InterPro" id="IPR051419">
    <property type="entry name" value="Lys/N-term_MeTrsfase_sf"/>
</dbReference>
<dbReference type="SUPFAM" id="SSF53335">
    <property type="entry name" value="S-adenosyl-L-methionine-dependent methyltransferases"/>
    <property type="match status" value="1"/>
</dbReference>
<evidence type="ECO:0000256" key="2">
    <source>
        <dbReference type="ARBA" id="ARBA00022603"/>
    </source>
</evidence>
<dbReference type="PANTHER" id="PTHR12176:SF84">
    <property type="entry name" value="METHYLTRANSFERASE DOMAIN-CONTAINING PROTEIN"/>
    <property type="match status" value="1"/>
</dbReference>
<organism evidence="4 5">
    <name type="scientific">Monascus purpureus</name>
    <name type="common">Red mold</name>
    <name type="synonym">Monascus anka</name>
    <dbReference type="NCBI Taxonomy" id="5098"/>
    <lineage>
        <taxon>Eukaryota</taxon>
        <taxon>Fungi</taxon>
        <taxon>Dikarya</taxon>
        <taxon>Ascomycota</taxon>
        <taxon>Pezizomycotina</taxon>
        <taxon>Eurotiomycetes</taxon>
        <taxon>Eurotiomycetidae</taxon>
        <taxon>Eurotiales</taxon>
        <taxon>Aspergillaceae</taxon>
        <taxon>Monascus</taxon>
    </lineage>
</organism>
<dbReference type="GO" id="GO:0008168">
    <property type="term" value="F:methyltransferase activity"/>
    <property type="evidence" value="ECO:0007669"/>
    <property type="project" value="UniProtKB-KW"/>
</dbReference>
<evidence type="ECO:0008006" key="6">
    <source>
        <dbReference type="Google" id="ProtNLM"/>
    </source>
</evidence>
<dbReference type="Proteomes" id="UP000319663">
    <property type="component" value="Unassembled WGS sequence"/>
</dbReference>
<proteinExistence type="inferred from homology"/>
<keyword evidence="5" id="KW-1185">Reference proteome</keyword>
<accession>A0A507QWS4</accession>
<dbReference type="GO" id="GO:0032259">
    <property type="term" value="P:methylation"/>
    <property type="evidence" value="ECO:0007669"/>
    <property type="project" value="UniProtKB-KW"/>
</dbReference>
<sequence>MGSEHSGRPRGKIKGAPDYDDASFWDTKFATGQDVGEWLNSGQVLLKPVLSALEQRQHGHTPSVLHLGPGVSKLGTKLCDAFSSRGWTSDGIVNIDFSSEAVRLGRESSRKQAFTQAMHWLQADLCSWDELIQLSRFPPFDVILDKSTSDAIATSESRKFTSTERQNMCPIVLQIVEKSGEITLSPVELLALHLVPWTQPGTTWVVLSYSSSRFDNLSHLADYWSILSRTPVQAPSGQASSSSAHVPQVFHWIYVLQRK</sequence>
<comment type="similarity">
    <text evidence="1">Belongs to the methyltransferase superfamily.</text>
</comment>
<dbReference type="Gene3D" id="3.40.50.150">
    <property type="entry name" value="Vaccinia Virus protein VP39"/>
    <property type="match status" value="1"/>
</dbReference>
<dbReference type="InterPro" id="IPR029063">
    <property type="entry name" value="SAM-dependent_MTases_sf"/>
</dbReference>
<dbReference type="STRING" id="5098.A0A507QWS4"/>
<comment type="caution">
    <text evidence="4">The sequence shown here is derived from an EMBL/GenBank/DDBJ whole genome shotgun (WGS) entry which is preliminary data.</text>
</comment>
<evidence type="ECO:0000313" key="4">
    <source>
        <dbReference type="EMBL" id="TQB72232.1"/>
    </source>
</evidence>